<dbReference type="Gene3D" id="1.25.40.10">
    <property type="entry name" value="Tetratricopeptide repeat domain"/>
    <property type="match status" value="1"/>
</dbReference>
<evidence type="ECO:0000256" key="1">
    <source>
        <dbReference type="SAM" id="Phobius"/>
    </source>
</evidence>
<feature type="transmembrane region" description="Helical" evidence="1">
    <location>
        <begin position="32"/>
        <end position="51"/>
    </location>
</feature>
<gene>
    <name evidence="2" type="ORF">NHP190012_11070</name>
</gene>
<evidence type="ECO:0000313" key="3">
    <source>
        <dbReference type="Proteomes" id="UP000826146"/>
    </source>
</evidence>
<keyword evidence="1" id="KW-0472">Membrane</keyword>
<dbReference type="Proteomes" id="UP000826146">
    <property type="component" value="Chromosome"/>
</dbReference>
<sequence>MYEECLGVEKSVGKAEKYYKQLIMNNGGEGNLGSIGLILSYFVIPLFLYLVRFVRLKNLKVADLAKVPLLKAYVAQTLYNLGMIYKKEGNAKAEKFLEKAFDFGYEKAKEQIK</sequence>
<dbReference type="InterPro" id="IPR011990">
    <property type="entry name" value="TPR-like_helical_dom_sf"/>
</dbReference>
<evidence type="ECO:0000313" key="2">
    <source>
        <dbReference type="EMBL" id="BCZ19465.1"/>
    </source>
</evidence>
<keyword evidence="1" id="KW-1133">Transmembrane helix</keyword>
<protein>
    <recommendedName>
        <fullName evidence="4">Beta-lactamase</fullName>
    </recommendedName>
</protein>
<name>A0ABN6ICV9_9HELI</name>
<dbReference type="SUPFAM" id="SSF81901">
    <property type="entry name" value="HCP-like"/>
    <property type="match status" value="1"/>
</dbReference>
<accession>A0ABN6ICV9</accession>
<reference evidence="2 3" key="1">
    <citation type="submission" date="2021-07" db="EMBL/GenBank/DDBJ databases">
        <title>Novel Helicobacter sp. Isolated from a cat.</title>
        <authorList>
            <person name="Rimbara E."/>
            <person name="Suzuki M."/>
        </authorList>
    </citation>
    <scope>NUCLEOTIDE SEQUENCE [LARGE SCALE GENOMIC DNA]</scope>
    <source>
        <strain evidence="3">NHP19-012</strain>
    </source>
</reference>
<dbReference type="EMBL" id="AP024819">
    <property type="protein sequence ID" value="BCZ19465.1"/>
    <property type="molecule type" value="Genomic_DNA"/>
</dbReference>
<proteinExistence type="predicted"/>
<keyword evidence="1" id="KW-0812">Transmembrane</keyword>
<evidence type="ECO:0008006" key="4">
    <source>
        <dbReference type="Google" id="ProtNLM"/>
    </source>
</evidence>
<keyword evidence="3" id="KW-1185">Reference proteome</keyword>
<organism evidence="2 3">
    <name type="scientific">Helicobacter gastrofelis</name>
    <dbReference type="NCBI Taxonomy" id="2849642"/>
    <lineage>
        <taxon>Bacteria</taxon>
        <taxon>Pseudomonadati</taxon>
        <taxon>Campylobacterota</taxon>
        <taxon>Epsilonproteobacteria</taxon>
        <taxon>Campylobacterales</taxon>
        <taxon>Helicobacteraceae</taxon>
        <taxon>Helicobacter</taxon>
    </lineage>
</organism>